<dbReference type="Gene3D" id="2.10.70.100">
    <property type="match status" value="1"/>
</dbReference>
<feature type="domain" description="Histidine kinase" evidence="7">
    <location>
        <begin position="590"/>
        <end position="807"/>
    </location>
</feature>
<comment type="catalytic activity">
    <reaction evidence="1">
        <text>ATP + protein L-histidine = ADP + protein N-phospho-L-histidine.</text>
        <dbReference type="EC" id="2.7.13.3"/>
    </reaction>
</comment>
<dbReference type="SUPFAM" id="SSF55874">
    <property type="entry name" value="ATPase domain of HSP90 chaperone/DNA topoisomerase II/histidine kinase"/>
    <property type="match status" value="1"/>
</dbReference>
<feature type="domain" description="PAC" evidence="9">
    <location>
        <begin position="370"/>
        <end position="422"/>
    </location>
</feature>
<dbReference type="InterPro" id="IPR035965">
    <property type="entry name" value="PAS-like_dom_sf"/>
</dbReference>
<dbReference type="Gene3D" id="1.10.287.130">
    <property type="match status" value="1"/>
</dbReference>
<evidence type="ECO:0000259" key="9">
    <source>
        <dbReference type="PROSITE" id="PS50113"/>
    </source>
</evidence>
<dbReference type="InterPro" id="IPR001610">
    <property type="entry name" value="PAC"/>
</dbReference>
<dbReference type="InterPro" id="IPR000700">
    <property type="entry name" value="PAS-assoc_C"/>
</dbReference>
<dbReference type="Pfam" id="PF02518">
    <property type="entry name" value="HATPase_c"/>
    <property type="match status" value="1"/>
</dbReference>
<dbReference type="InterPro" id="IPR013656">
    <property type="entry name" value="PAS_4"/>
</dbReference>
<evidence type="ECO:0000259" key="8">
    <source>
        <dbReference type="PROSITE" id="PS50112"/>
    </source>
</evidence>
<proteinExistence type="predicted"/>
<gene>
    <name evidence="10" type="ORF">GCM10023184_40790</name>
</gene>
<dbReference type="InterPro" id="IPR000014">
    <property type="entry name" value="PAS"/>
</dbReference>
<evidence type="ECO:0000256" key="4">
    <source>
        <dbReference type="ARBA" id="ARBA00022679"/>
    </source>
</evidence>
<dbReference type="InterPro" id="IPR003594">
    <property type="entry name" value="HATPase_dom"/>
</dbReference>
<protein>
    <recommendedName>
        <fullName evidence="2">histidine kinase</fullName>
        <ecNumber evidence="2">2.7.13.3</ecNumber>
    </recommendedName>
</protein>
<dbReference type="SMART" id="SM00388">
    <property type="entry name" value="HisKA"/>
    <property type="match status" value="1"/>
</dbReference>
<evidence type="ECO:0000256" key="2">
    <source>
        <dbReference type="ARBA" id="ARBA00012438"/>
    </source>
</evidence>
<dbReference type="InterPro" id="IPR036097">
    <property type="entry name" value="HisK_dim/P_sf"/>
</dbReference>
<evidence type="ECO:0000313" key="10">
    <source>
        <dbReference type="EMBL" id="GAA4341944.1"/>
    </source>
</evidence>
<feature type="domain" description="PAS" evidence="8">
    <location>
        <begin position="416"/>
        <end position="495"/>
    </location>
</feature>
<dbReference type="SMART" id="SM00091">
    <property type="entry name" value="PAS"/>
    <property type="match status" value="3"/>
</dbReference>
<dbReference type="PROSITE" id="PS50112">
    <property type="entry name" value="PAS"/>
    <property type="match status" value="2"/>
</dbReference>
<evidence type="ECO:0000256" key="5">
    <source>
        <dbReference type="ARBA" id="ARBA00022777"/>
    </source>
</evidence>
<comment type="caution">
    <text evidence="10">The sequence shown here is derived from an EMBL/GenBank/DDBJ whole genome shotgun (WGS) entry which is preliminary data.</text>
</comment>
<dbReference type="Gene3D" id="3.30.565.10">
    <property type="entry name" value="Histidine kinase-like ATPase, C-terminal domain"/>
    <property type="match status" value="1"/>
</dbReference>
<dbReference type="InterPro" id="IPR003661">
    <property type="entry name" value="HisK_dim/P_dom"/>
</dbReference>
<keyword evidence="6" id="KW-0175">Coiled coil</keyword>
<reference evidence="11" key="1">
    <citation type="journal article" date="2019" name="Int. J. Syst. Evol. Microbiol.">
        <title>The Global Catalogue of Microorganisms (GCM) 10K type strain sequencing project: providing services to taxonomists for standard genome sequencing and annotation.</title>
        <authorList>
            <consortium name="The Broad Institute Genomics Platform"/>
            <consortium name="The Broad Institute Genome Sequencing Center for Infectious Disease"/>
            <person name="Wu L."/>
            <person name="Ma J."/>
        </authorList>
    </citation>
    <scope>NUCLEOTIDE SEQUENCE [LARGE SCALE GENOMIC DNA]</scope>
    <source>
        <strain evidence="11">JCM 17919</strain>
    </source>
</reference>
<dbReference type="InterPro" id="IPR036890">
    <property type="entry name" value="HATPase_C_sf"/>
</dbReference>
<dbReference type="SMART" id="SM00387">
    <property type="entry name" value="HATPase_c"/>
    <property type="match status" value="1"/>
</dbReference>
<dbReference type="RefSeq" id="WP_345257775.1">
    <property type="nucleotide sequence ID" value="NZ_BAABGY010000016.1"/>
</dbReference>
<dbReference type="Gene3D" id="3.30.450.20">
    <property type="entry name" value="PAS domain"/>
    <property type="match status" value="4"/>
</dbReference>
<dbReference type="EMBL" id="BAABGY010000016">
    <property type="protein sequence ID" value="GAA4341944.1"/>
    <property type="molecule type" value="Genomic_DNA"/>
</dbReference>
<evidence type="ECO:0000313" key="11">
    <source>
        <dbReference type="Proteomes" id="UP001501725"/>
    </source>
</evidence>
<dbReference type="InterPro" id="IPR052162">
    <property type="entry name" value="Sensor_kinase/Photoreceptor"/>
</dbReference>
<dbReference type="PROSITE" id="PS50109">
    <property type="entry name" value="HIS_KIN"/>
    <property type="match status" value="1"/>
</dbReference>
<dbReference type="CDD" id="cd00082">
    <property type="entry name" value="HisKA"/>
    <property type="match status" value="1"/>
</dbReference>
<evidence type="ECO:0000256" key="1">
    <source>
        <dbReference type="ARBA" id="ARBA00000085"/>
    </source>
</evidence>
<dbReference type="Pfam" id="PF08447">
    <property type="entry name" value="PAS_3"/>
    <property type="match status" value="2"/>
</dbReference>
<evidence type="ECO:0000256" key="6">
    <source>
        <dbReference type="SAM" id="Coils"/>
    </source>
</evidence>
<dbReference type="CDD" id="cd00130">
    <property type="entry name" value="PAS"/>
    <property type="match status" value="2"/>
</dbReference>
<name>A0ABP8HNV4_9BACT</name>
<feature type="domain" description="PAC" evidence="9">
    <location>
        <begin position="501"/>
        <end position="554"/>
    </location>
</feature>
<dbReference type="EC" id="2.7.13.3" evidence="2"/>
<organism evidence="10 11">
    <name type="scientific">Flaviaesturariibacter amylovorans</name>
    <dbReference type="NCBI Taxonomy" id="1084520"/>
    <lineage>
        <taxon>Bacteria</taxon>
        <taxon>Pseudomonadati</taxon>
        <taxon>Bacteroidota</taxon>
        <taxon>Chitinophagia</taxon>
        <taxon>Chitinophagales</taxon>
        <taxon>Chitinophagaceae</taxon>
        <taxon>Flaviaestuariibacter</taxon>
    </lineage>
</organism>
<evidence type="ECO:0000259" key="7">
    <source>
        <dbReference type="PROSITE" id="PS50109"/>
    </source>
</evidence>
<dbReference type="NCBIfam" id="TIGR00229">
    <property type="entry name" value="sensory_box"/>
    <property type="match status" value="2"/>
</dbReference>
<dbReference type="SUPFAM" id="SSF55785">
    <property type="entry name" value="PYP-like sensor domain (PAS domain)"/>
    <property type="match status" value="4"/>
</dbReference>
<dbReference type="Pfam" id="PF08448">
    <property type="entry name" value="PAS_4"/>
    <property type="match status" value="2"/>
</dbReference>
<dbReference type="Pfam" id="PF00512">
    <property type="entry name" value="HisKA"/>
    <property type="match status" value="1"/>
</dbReference>
<keyword evidence="11" id="KW-1185">Reference proteome</keyword>
<dbReference type="PANTHER" id="PTHR43304">
    <property type="entry name" value="PHYTOCHROME-LIKE PROTEIN CPH1"/>
    <property type="match status" value="1"/>
</dbReference>
<keyword evidence="5" id="KW-0418">Kinase</keyword>
<dbReference type="SUPFAM" id="SSF47384">
    <property type="entry name" value="Homodimeric domain of signal transducing histidine kinase"/>
    <property type="match status" value="1"/>
</dbReference>
<dbReference type="PRINTS" id="PR00344">
    <property type="entry name" value="BCTRLSENSOR"/>
</dbReference>
<dbReference type="Proteomes" id="UP001501725">
    <property type="component" value="Unassembled WGS sequence"/>
</dbReference>
<dbReference type="PROSITE" id="PS50113">
    <property type="entry name" value="PAC"/>
    <property type="match status" value="2"/>
</dbReference>
<dbReference type="InterPro" id="IPR004358">
    <property type="entry name" value="Sig_transdc_His_kin-like_C"/>
</dbReference>
<dbReference type="SMART" id="SM00086">
    <property type="entry name" value="PAC"/>
    <property type="match status" value="3"/>
</dbReference>
<evidence type="ECO:0000256" key="3">
    <source>
        <dbReference type="ARBA" id="ARBA00022553"/>
    </source>
</evidence>
<sequence>MDPLTLAPDSIDLRVFRAVPGNSIVLRPDAPGFTIVTATEDYCRTSGRSAAELAGKGMFEAFPAPPDDPGHNGTRQLRASLDTVLRERAPDRMPLVRYDIENADGSFDERWWSAVNTPVLDDAGDVRYIIHTAEEMTEKVRAEETANRIRDLEQSQQLFLQAPVAIGIVKGPDYIIELANDSLLEVWGRTAADVLGRPVFEALPDLQGQGYRELLDAVRVSGEPYYGYEYPLHITRNGQEELEYYDFVYKPYYEEAATGAAGVFTIGHNVTERVLARKRLEESEAEAVRTARRLEESEGRFRLLADASPILIWMLRPNGDYAYVNKTTLAFLGVAQEDIAREGWEPYQHPDDLAEARRVLGEAIAARKPYVLEHRLRHHDGGYRWVLSQATPALDSGGEVIAYVGSSIDIHEARKSRQQLETALEQVRLSKEAAELGTFDMDLKKGTMHWDARCRTLFGISHDGPVSYEHDFLHGLHPDDRDRITGVIDGLFNHSLPGGDYDVEYRTVGATDGVVRWVRAKGKVYFNAQDAPVRFIGSVLDITPQKTALQRIEQLVDERTRDLAAANEALTKSNRELKRSNTNLEEFAHAASHDLKEPVRKIHFFTNQLRDQLGNRLSESEHRSLTRIQGATQRMGSLIDDLLLYSHVSQRPLEREAVDLNTRLQQVLEDLDLEIEEKGATIRVGTLPVLPGYGRQLQQLFQNLVSNALKYSKAGVPPVIDVSASAAEQAGRRYQVVTVRDNGIGFAPEYADKIFQMFARLHGKAEYSGTGVGLSIVKKVVENHEGLIEANGTPGEGAEFRVWLPVG</sequence>
<keyword evidence="3" id="KW-0597">Phosphoprotein</keyword>
<accession>A0ABP8HNV4</accession>
<dbReference type="InterPro" id="IPR005467">
    <property type="entry name" value="His_kinase_dom"/>
</dbReference>
<dbReference type="PANTHER" id="PTHR43304:SF1">
    <property type="entry name" value="PAC DOMAIN-CONTAINING PROTEIN"/>
    <property type="match status" value="1"/>
</dbReference>
<keyword evidence="4" id="KW-0808">Transferase</keyword>
<feature type="domain" description="PAS" evidence="8">
    <location>
        <begin position="297"/>
        <end position="367"/>
    </location>
</feature>
<dbReference type="InterPro" id="IPR013655">
    <property type="entry name" value="PAS_fold_3"/>
</dbReference>
<feature type="coiled-coil region" evidence="6">
    <location>
        <begin position="549"/>
        <end position="583"/>
    </location>
</feature>